<keyword evidence="3" id="KW-1185">Reference proteome</keyword>
<organism evidence="2 3">
    <name type="scientific">Platanthera zijinensis</name>
    <dbReference type="NCBI Taxonomy" id="2320716"/>
    <lineage>
        <taxon>Eukaryota</taxon>
        <taxon>Viridiplantae</taxon>
        <taxon>Streptophyta</taxon>
        <taxon>Embryophyta</taxon>
        <taxon>Tracheophyta</taxon>
        <taxon>Spermatophyta</taxon>
        <taxon>Magnoliopsida</taxon>
        <taxon>Liliopsida</taxon>
        <taxon>Asparagales</taxon>
        <taxon>Orchidaceae</taxon>
        <taxon>Orchidoideae</taxon>
        <taxon>Orchideae</taxon>
        <taxon>Orchidinae</taxon>
        <taxon>Platanthera</taxon>
    </lineage>
</organism>
<dbReference type="SUPFAM" id="SSF53474">
    <property type="entry name" value="alpha/beta-Hydrolases"/>
    <property type="match status" value="1"/>
</dbReference>
<sequence length="346" mass="38918">MEMISERDVFGISGPVHLTSSLNWQCAHHRRSIAACLVQAVYILERDRQEHREGQTTLAPSWWEAFHFELTRKLVDDADLSIFGAIFEYKPLPSVPPASLPSAPRFVIAFRGTVTKKETVGRDIALDWQLIQNSLHQTTRFEIAMQAVRSTISAVGSLRIWLAGHSLGSAVASLAGRSMAKTGILLDTYLFNPPFLSAPIERIRDQKVRHGIRIASSLVTAGLSFALEGKQERSSLEDPFAALSLWVPNLFVNPRDHICSEYIGYFEHRKNMEDLGVGIIEKLATRNSLGDLVLRAFGKESESLHLLPSANLTVNLSPSPDFKWAHGIHQWWRPDLHLQTRKYIYS</sequence>
<evidence type="ECO:0000313" key="2">
    <source>
        <dbReference type="EMBL" id="KAK8938427.1"/>
    </source>
</evidence>
<dbReference type="InterPro" id="IPR029058">
    <property type="entry name" value="AB_hydrolase_fold"/>
</dbReference>
<protein>
    <submittedName>
        <fullName evidence="2">GDSL esterase/lipase</fullName>
    </submittedName>
</protein>
<gene>
    <name evidence="2" type="ORF">KSP39_PZI011027</name>
</gene>
<evidence type="ECO:0000313" key="3">
    <source>
        <dbReference type="Proteomes" id="UP001418222"/>
    </source>
</evidence>
<comment type="caution">
    <text evidence="2">The sequence shown here is derived from an EMBL/GenBank/DDBJ whole genome shotgun (WGS) entry which is preliminary data.</text>
</comment>
<dbReference type="Pfam" id="PF01764">
    <property type="entry name" value="Lipase_3"/>
    <property type="match status" value="1"/>
</dbReference>
<reference evidence="2 3" key="1">
    <citation type="journal article" date="2022" name="Nat. Plants">
        <title>Genomes of leafy and leafless Platanthera orchids illuminate the evolution of mycoheterotrophy.</title>
        <authorList>
            <person name="Li M.H."/>
            <person name="Liu K.W."/>
            <person name="Li Z."/>
            <person name="Lu H.C."/>
            <person name="Ye Q.L."/>
            <person name="Zhang D."/>
            <person name="Wang J.Y."/>
            <person name="Li Y.F."/>
            <person name="Zhong Z.M."/>
            <person name="Liu X."/>
            <person name="Yu X."/>
            <person name="Liu D.K."/>
            <person name="Tu X.D."/>
            <person name="Liu B."/>
            <person name="Hao Y."/>
            <person name="Liao X.Y."/>
            <person name="Jiang Y.T."/>
            <person name="Sun W.H."/>
            <person name="Chen J."/>
            <person name="Chen Y.Q."/>
            <person name="Ai Y."/>
            <person name="Zhai J.W."/>
            <person name="Wu S.S."/>
            <person name="Zhou Z."/>
            <person name="Hsiao Y.Y."/>
            <person name="Wu W.L."/>
            <person name="Chen Y.Y."/>
            <person name="Lin Y.F."/>
            <person name="Hsu J.L."/>
            <person name="Li C.Y."/>
            <person name="Wang Z.W."/>
            <person name="Zhao X."/>
            <person name="Zhong W.Y."/>
            <person name="Ma X.K."/>
            <person name="Ma L."/>
            <person name="Huang J."/>
            <person name="Chen G.Z."/>
            <person name="Huang M.Z."/>
            <person name="Huang L."/>
            <person name="Peng D.H."/>
            <person name="Luo Y.B."/>
            <person name="Zou S.Q."/>
            <person name="Chen S.P."/>
            <person name="Lan S."/>
            <person name="Tsai W.C."/>
            <person name="Van de Peer Y."/>
            <person name="Liu Z.J."/>
        </authorList>
    </citation>
    <scope>NUCLEOTIDE SEQUENCE [LARGE SCALE GENOMIC DNA]</scope>
    <source>
        <strain evidence="2">Lor287</strain>
    </source>
</reference>
<dbReference type="Gene3D" id="3.40.50.1820">
    <property type="entry name" value="alpha/beta hydrolase"/>
    <property type="match status" value="1"/>
</dbReference>
<dbReference type="PANTHER" id="PTHR31479:SF2">
    <property type="entry name" value="ALPHA_BETA-HYDROLASES SUPERFAMILY PROTEIN"/>
    <property type="match status" value="1"/>
</dbReference>
<dbReference type="GO" id="GO:0006629">
    <property type="term" value="P:lipid metabolic process"/>
    <property type="evidence" value="ECO:0007669"/>
    <property type="project" value="InterPro"/>
</dbReference>
<evidence type="ECO:0000259" key="1">
    <source>
        <dbReference type="Pfam" id="PF01764"/>
    </source>
</evidence>
<dbReference type="InterPro" id="IPR002921">
    <property type="entry name" value="Fungal_lipase-type"/>
</dbReference>
<proteinExistence type="predicted"/>
<dbReference type="EMBL" id="JBBWWQ010000009">
    <property type="protein sequence ID" value="KAK8938427.1"/>
    <property type="molecule type" value="Genomic_DNA"/>
</dbReference>
<dbReference type="Proteomes" id="UP001418222">
    <property type="component" value="Unassembled WGS sequence"/>
</dbReference>
<dbReference type="PANTHER" id="PTHR31479">
    <property type="entry name" value="ALPHA/BETA-HYDROLASES SUPERFAMILY PROTEIN"/>
    <property type="match status" value="1"/>
</dbReference>
<accession>A0AAP0G5H3</accession>
<feature type="domain" description="Fungal lipase-type" evidence="1">
    <location>
        <begin position="145"/>
        <end position="183"/>
    </location>
</feature>
<dbReference type="AlphaFoldDB" id="A0AAP0G5H3"/>
<name>A0AAP0G5H3_9ASPA</name>